<evidence type="ECO:0000313" key="2">
    <source>
        <dbReference type="Proteomes" id="UP000177092"/>
    </source>
</evidence>
<dbReference type="Proteomes" id="UP000177092">
    <property type="component" value="Unassembled WGS sequence"/>
</dbReference>
<dbReference type="AlphaFoldDB" id="A0A1F6A8V3"/>
<dbReference type="STRING" id="1798384.A3D03_05575"/>
<dbReference type="Pfam" id="PF12686">
    <property type="entry name" value="DUF3800"/>
    <property type="match status" value="1"/>
</dbReference>
<protein>
    <recommendedName>
        <fullName evidence="3">DUF3800 domain-containing protein</fullName>
    </recommendedName>
</protein>
<gene>
    <name evidence="1" type="ORF">A3D03_05575</name>
</gene>
<evidence type="ECO:0008006" key="3">
    <source>
        <dbReference type="Google" id="ProtNLM"/>
    </source>
</evidence>
<name>A0A1F6A8V3_9BACT</name>
<sequence length="293" mass="35135">MSKHFLFIDDSGSKDWETPYSRTFIDVPPVRNEQNLNFWRRDYFILAGLHISTDLMITLNPQINQLKRDIFGTKHIEIKSVWMRNPDKCKKIYLDPFKISEDDLRKFTEKWYKVFENNRSDIQLQVFVLDKRFYKNKRSVYTPLQMLVQVLFDRVELHPSRQCTIVFDQMDREIKSIKHRHGEILKISNKEVDLGSYQKKYSHYPPRFEISRNSNFLQLADTVAYNVFRQFVDYGDYWENKEANTLKTYSFFERIADNFYSKNGRIAGIGIIKVPDQSKILWGRKKLTQKIPT</sequence>
<organism evidence="1 2">
    <name type="scientific">Candidatus Gottesmanbacteria bacterium RIFCSPHIGHO2_02_FULL_40_13</name>
    <dbReference type="NCBI Taxonomy" id="1798384"/>
    <lineage>
        <taxon>Bacteria</taxon>
        <taxon>Candidatus Gottesmaniibacteriota</taxon>
    </lineage>
</organism>
<dbReference type="EMBL" id="MFJN01000036">
    <property type="protein sequence ID" value="OGG20727.1"/>
    <property type="molecule type" value="Genomic_DNA"/>
</dbReference>
<evidence type="ECO:0000313" key="1">
    <source>
        <dbReference type="EMBL" id="OGG20727.1"/>
    </source>
</evidence>
<accession>A0A1F6A8V3</accession>
<reference evidence="1 2" key="1">
    <citation type="journal article" date="2016" name="Nat. Commun.">
        <title>Thousands of microbial genomes shed light on interconnected biogeochemical processes in an aquifer system.</title>
        <authorList>
            <person name="Anantharaman K."/>
            <person name="Brown C.T."/>
            <person name="Hug L.A."/>
            <person name="Sharon I."/>
            <person name="Castelle C.J."/>
            <person name="Probst A.J."/>
            <person name="Thomas B.C."/>
            <person name="Singh A."/>
            <person name="Wilkins M.J."/>
            <person name="Karaoz U."/>
            <person name="Brodie E.L."/>
            <person name="Williams K.H."/>
            <person name="Hubbard S.S."/>
            <person name="Banfield J.F."/>
        </authorList>
    </citation>
    <scope>NUCLEOTIDE SEQUENCE [LARGE SCALE GENOMIC DNA]</scope>
</reference>
<comment type="caution">
    <text evidence="1">The sequence shown here is derived from an EMBL/GenBank/DDBJ whole genome shotgun (WGS) entry which is preliminary data.</text>
</comment>
<dbReference type="InterPro" id="IPR024524">
    <property type="entry name" value="DUF3800"/>
</dbReference>
<proteinExistence type="predicted"/>